<feature type="transmembrane region" description="Helical" evidence="1">
    <location>
        <begin position="37"/>
        <end position="59"/>
    </location>
</feature>
<accession>A0A239ESQ9</accession>
<reference evidence="3" key="1">
    <citation type="submission" date="2017-06" db="EMBL/GenBank/DDBJ databases">
        <authorList>
            <person name="Varghese N."/>
            <person name="Submissions S."/>
        </authorList>
    </citation>
    <scope>NUCLEOTIDE SEQUENCE [LARGE SCALE GENOMIC DNA]</scope>
    <source>
        <strain evidence="3">5C</strain>
    </source>
</reference>
<evidence type="ECO:0000313" key="3">
    <source>
        <dbReference type="Proteomes" id="UP000198480"/>
    </source>
</evidence>
<gene>
    <name evidence="2" type="ORF">SAMN06295967_11094</name>
</gene>
<dbReference type="EMBL" id="FZOK01000010">
    <property type="protein sequence ID" value="SNS47441.1"/>
    <property type="molecule type" value="Genomic_DNA"/>
</dbReference>
<evidence type="ECO:0000313" key="2">
    <source>
        <dbReference type="EMBL" id="SNS47441.1"/>
    </source>
</evidence>
<proteinExistence type="predicted"/>
<dbReference type="Proteomes" id="UP000198480">
    <property type="component" value="Unassembled WGS sequence"/>
</dbReference>
<keyword evidence="1" id="KW-0472">Membrane</keyword>
<keyword evidence="3" id="KW-1185">Reference proteome</keyword>
<protein>
    <submittedName>
        <fullName evidence="2">Uncharacterized protein</fullName>
    </submittedName>
</protein>
<keyword evidence="1" id="KW-0812">Transmembrane</keyword>
<evidence type="ECO:0000256" key="1">
    <source>
        <dbReference type="SAM" id="Phobius"/>
    </source>
</evidence>
<name>A0A239ESQ9_9BACT</name>
<sequence>MAIGQQMIKSINQSRNVIIFNFFRSTHKIASKLKMGVLMYNFIILTSVDVLFRTIIFTVSDNFR</sequence>
<keyword evidence="1" id="KW-1133">Transmembrane helix</keyword>
<organism evidence="2 3">
    <name type="scientific">Belliella buryatensis</name>
    <dbReference type="NCBI Taxonomy" id="1500549"/>
    <lineage>
        <taxon>Bacteria</taxon>
        <taxon>Pseudomonadati</taxon>
        <taxon>Bacteroidota</taxon>
        <taxon>Cytophagia</taxon>
        <taxon>Cytophagales</taxon>
        <taxon>Cyclobacteriaceae</taxon>
        <taxon>Belliella</taxon>
    </lineage>
</organism>
<dbReference type="AlphaFoldDB" id="A0A239ESQ9"/>